<reference evidence="1 2" key="1">
    <citation type="journal article" date="2024" name="Plant J.">
        <title>Genome sequences and population genomics reveal climatic adaptation and genomic divergence between two closely related sweetgum species.</title>
        <authorList>
            <person name="Xu W.Q."/>
            <person name="Ren C.Q."/>
            <person name="Zhang X.Y."/>
            <person name="Comes H.P."/>
            <person name="Liu X.H."/>
            <person name="Li Y.G."/>
            <person name="Kettle C.J."/>
            <person name="Jalonen R."/>
            <person name="Gaisberger H."/>
            <person name="Ma Y.Z."/>
            <person name="Qiu Y.X."/>
        </authorList>
    </citation>
    <scope>NUCLEOTIDE SEQUENCE [LARGE SCALE GENOMIC DNA]</scope>
    <source>
        <strain evidence="1">Hangzhou</strain>
    </source>
</reference>
<evidence type="ECO:0000313" key="2">
    <source>
        <dbReference type="Proteomes" id="UP001415857"/>
    </source>
</evidence>
<organism evidence="1 2">
    <name type="scientific">Liquidambar formosana</name>
    <name type="common">Formosan gum</name>
    <dbReference type="NCBI Taxonomy" id="63359"/>
    <lineage>
        <taxon>Eukaryota</taxon>
        <taxon>Viridiplantae</taxon>
        <taxon>Streptophyta</taxon>
        <taxon>Embryophyta</taxon>
        <taxon>Tracheophyta</taxon>
        <taxon>Spermatophyta</taxon>
        <taxon>Magnoliopsida</taxon>
        <taxon>eudicotyledons</taxon>
        <taxon>Gunneridae</taxon>
        <taxon>Pentapetalae</taxon>
        <taxon>Saxifragales</taxon>
        <taxon>Altingiaceae</taxon>
        <taxon>Liquidambar</taxon>
    </lineage>
</organism>
<evidence type="ECO:0000313" key="1">
    <source>
        <dbReference type="EMBL" id="KAK9286952.1"/>
    </source>
</evidence>
<dbReference type="AlphaFoldDB" id="A0AAP0S4M2"/>
<dbReference type="EMBL" id="JBBPBK010000004">
    <property type="protein sequence ID" value="KAK9286952.1"/>
    <property type="molecule type" value="Genomic_DNA"/>
</dbReference>
<accession>A0AAP0S4M2</accession>
<name>A0AAP0S4M2_LIQFO</name>
<sequence length="131" mass="15182">MEEERVPLVHIHCNSRPSTWWVPPVTDSPEVKIDLSREIEEEKVPLNADDTVHVQGSSKTYIRWVPPLMDNPVKIQCNGEDLSREMEEKVPSSVNIPVHIQRNSRPDIWWVPPVMDNPDVKIQCTRENPSR</sequence>
<proteinExistence type="predicted"/>
<protein>
    <submittedName>
        <fullName evidence="1">Uncharacterized protein</fullName>
    </submittedName>
</protein>
<gene>
    <name evidence="1" type="ORF">L1049_015360</name>
</gene>
<comment type="caution">
    <text evidence="1">The sequence shown here is derived from an EMBL/GenBank/DDBJ whole genome shotgun (WGS) entry which is preliminary data.</text>
</comment>
<dbReference type="Proteomes" id="UP001415857">
    <property type="component" value="Unassembled WGS sequence"/>
</dbReference>
<keyword evidence="2" id="KW-1185">Reference proteome</keyword>